<dbReference type="Proteomes" id="UP000248806">
    <property type="component" value="Unassembled WGS sequence"/>
</dbReference>
<dbReference type="AlphaFoldDB" id="A0A326U9U3"/>
<name>A0A326U9U3_THEHA</name>
<evidence type="ECO:0000256" key="2">
    <source>
        <dbReference type="PROSITE-ProRule" id="PRU00335"/>
    </source>
</evidence>
<dbReference type="Gene3D" id="1.10.357.10">
    <property type="entry name" value="Tetracycline Repressor, domain 2"/>
    <property type="match status" value="1"/>
</dbReference>
<protein>
    <submittedName>
        <fullName evidence="4">TetR family transcriptional regulator</fullName>
    </submittedName>
</protein>
<dbReference type="InterPro" id="IPR009057">
    <property type="entry name" value="Homeodomain-like_sf"/>
</dbReference>
<gene>
    <name evidence="4" type="ORF">EI42_01902</name>
</gene>
<dbReference type="EMBL" id="QKUF01000004">
    <property type="protein sequence ID" value="PZW32810.1"/>
    <property type="molecule type" value="Genomic_DNA"/>
</dbReference>
<sequence length="204" mass="23732">MVSQKSHHDRRVQRTRQTLQHAYLEIVREKLTSKTIRDAERCFLATTIQEIAERANVNRGTFYLHFPDKYMLVEAVTREQFRQVLTDTFPAIPQWDYQSLHLVALTVLQTFEQKYQHEYQTSTVLLPLLERTAHEELTSLLGAWLKAAHSERIYAPLETRARIISWAIFGPAVQWSQEEAKISAEEMAHLITQTILKGTELPST</sequence>
<dbReference type="PANTHER" id="PTHR43479:SF7">
    <property type="entry name" value="TETR-FAMILY TRANSCRIPTIONAL REGULATOR"/>
    <property type="match status" value="1"/>
</dbReference>
<organism evidence="4 5">
    <name type="scientific">Thermosporothrix hazakensis</name>
    <dbReference type="NCBI Taxonomy" id="644383"/>
    <lineage>
        <taxon>Bacteria</taxon>
        <taxon>Bacillati</taxon>
        <taxon>Chloroflexota</taxon>
        <taxon>Ktedonobacteria</taxon>
        <taxon>Ktedonobacterales</taxon>
        <taxon>Thermosporotrichaceae</taxon>
        <taxon>Thermosporothrix</taxon>
    </lineage>
</organism>
<proteinExistence type="predicted"/>
<dbReference type="Pfam" id="PF00440">
    <property type="entry name" value="TetR_N"/>
    <property type="match status" value="1"/>
</dbReference>
<dbReference type="SUPFAM" id="SSF46689">
    <property type="entry name" value="Homeodomain-like"/>
    <property type="match status" value="1"/>
</dbReference>
<evidence type="ECO:0000313" key="5">
    <source>
        <dbReference type="Proteomes" id="UP000248806"/>
    </source>
</evidence>
<reference evidence="4 5" key="1">
    <citation type="submission" date="2018-06" db="EMBL/GenBank/DDBJ databases">
        <title>Genomic Encyclopedia of Archaeal and Bacterial Type Strains, Phase II (KMG-II): from individual species to whole genera.</title>
        <authorList>
            <person name="Goeker M."/>
        </authorList>
    </citation>
    <scope>NUCLEOTIDE SEQUENCE [LARGE SCALE GENOMIC DNA]</scope>
    <source>
        <strain evidence="4 5">ATCC BAA-1881</strain>
    </source>
</reference>
<dbReference type="PANTHER" id="PTHR43479">
    <property type="entry name" value="ACREF/ENVCD OPERON REPRESSOR-RELATED"/>
    <property type="match status" value="1"/>
</dbReference>
<dbReference type="OrthoDB" id="161608at2"/>
<feature type="DNA-binding region" description="H-T-H motif" evidence="2">
    <location>
        <begin position="47"/>
        <end position="66"/>
    </location>
</feature>
<dbReference type="GO" id="GO:0003677">
    <property type="term" value="F:DNA binding"/>
    <property type="evidence" value="ECO:0007669"/>
    <property type="project" value="UniProtKB-UniRule"/>
</dbReference>
<accession>A0A326U9U3</accession>
<dbReference type="InterPro" id="IPR050624">
    <property type="entry name" value="HTH-type_Tx_Regulator"/>
</dbReference>
<dbReference type="InterPro" id="IPR001647">
    <property type="entry name" value="HTH_TetR"/>
</dbReference>
<dbReference type="RefSeq" id="WP_111321175.1">
    <property type="nucleotide sequence ID" value="NZ_BIFX01000002.1"/>
</dbReference>
<evidence type="ECO:0000259" key="3">
    <source>
        <dbReference type="PROSITE" id="PS50977"/>
    </source>
</evidence>
<evidence type="ECO:0000256" key="1">
    <source>
        <dbReference type="ARBA" id="ARBA00023125"/>
    </source>
</evidence>
<evidence type="ECO:0000313" key="4">
    <source>
        <dbReference type="EMBL" id="PZW32810.1"/>
    </source>
</evidence>
<comment type="caution">
    <text evidence="4">The sequence shown here is derived from an EMBL/GenBank/DDBJ whole genome shotgun (WGS) entry which is preliminary data.</text>
</comment>
<dbReference type="PROSITE" id="PS50977">
    <property type="entry name" value="HTH_TETR_2"/>
    <property type="match status" value="1"/>
</dbReference>
<keyword evidence="1 2" id="KW-0238">DNA-binding</keyword>
<keyword evidence="5" id="KW-1185">Reference proteome</keyword>
<feature type="domain" description="HTH tetR-type" evidence="3">
    <location>
        <begin position="13"/>
        <end position="84"/>
    </location>
</feature>